<accession>A0A2N9X8C9</accession>
<proteinExistence type="predicted"/>
<dbReference type="NCBIfam" id="TIGR04430">
    <property type="entry name" value="OM_asym_MlaD"/>
    <property type="match status" value="1"/>
</dbReference>
<evidence type="ECO:0000259" key="1">
    <source>
        <dbReference type="Pfam" id="PF02470"/>
    </source>
</evidence>
<dbReference type="RefSeq" id="WP_100140373.1">
    <property type="nucleotide sequence ID" value="NZ_CP160326.2"/>
</dbReference>
<organism evidence="2 3">
    <name type="scientific">Snodgrassella alvi</name>
    <dbReference type="NCBI Taxonomy" id="1196083"/>
    <lineage>
        <taxon>Bacteria</taxon>
        <taxon>Pseudomonadati</taxon>
        <taxon>Pseudomonadota</taxon>
        <taxon>Betaproteobacteria</taxon>
        <taxon>Neisseriales</taxon>
        <taxon>Neisseriaceae</taxon>
        <taxon>Snodgrassella</taxon>
    </lineage>
</organism>
<dbReference type="GO" id="GO:0005548">
    <property type="term" value="F:phospholipid transporter activity"/>
    <property type="evidence" value="ECO:0007669"/>
    <property type="project" value="TreeGrafter"/>
</dbReference>
<keyword evidence="3" id="KW-1185">Reference proteome</keyword>
<dbReference type="OrthoDB" id="9788420at2"/>
<dbReference type="InterPro" id="IPR052336">
    <property type="entry name" value="MlaD_Phospholipid_Transporter"/>
</dbReference>
<dbReference type="GO" id="GO:0005543">
    <property type="term" value="F:phospholipid binding"/>
    <property type="evidence" value="ECO:0007669"/>
    <property type="project" value="TreeGrafter"/>
</dbReference>
<dbReference type="PANTHER" id="PTHR33371:SF4">
    <property type="entry name" value="INTERMEMBRANE PHOSPHOLIPID TRANSPORT SYSTEM BINDING PROTEIN MLAD"/>
    <property type="match status" value="1"/>
</dbReference>
<dbReference type="InterPro" id="IPR030970">
    <property type="entry name" value="ABC_MlaD"/>
</dbReference>
<dbReference type="AlphaFoldDB" id="A0A2N9X8C9"/>
<dbReference type="EMBL" id="MEIL01000019">
    <property type="protein sequence ID" value="PIT40617.1"/>
    <property type="molecule type" value="Genomic_DNA"/>
</dbReference>
<evidence type="ECO:0000313" key="2">
    <source>
        <dbReference type="EMBL" id="PIT40617.1"/>
    </source>
</evidence>
<comment type="caution">
    <text evidence="2">The sequence shown here is derived from an EMBL/GenBank/DDBJ whole genome shotgun (WGS) entry which is preliminary data.</text>
</comment>
<gene>
    <name evidence="2" type="ORF">BHC54_02965</name>
</gene>
<evidence type="ECO:0000313" key="3">
    <source>
        <dbReference type="Proteomes" id="UP000230202"/>
    </source>
</evidence>
<dbReference type="Proteomes" id="UP000230202">
    <property type="component" value="Unassembled WGS sequence"/>
</dbReference>
<feature type="domain" description="Mce/MlaD" evidence="1">
    <location>
        <begin position="39"/>
        <end position="117"/>
    </location>
</feature>
<dbReference type="Pfam" id="PF02470">
    <property type="entry name" value="MlaD"/>
    <property type="match status" value="1"/>
</dbReference>
<dbReference type="PANTHER" id="PTHR33371">
    <property type="entry name" value="INTERMEMBRANE PHOSPHOLIPID TRANSPORT SYSTEM BINDING PROTEIN MLAD-RELATED"/>
    <property type="match status" value="1"/>
</dbReference>
<protein>
    <submittedName>
        <fullName evidence="2">Outer membrane lipid asymmetry maintenance protein MlaD</fullName>
    </submittedName>
</protein>
<dbReference type="InterPro" id="IPR003399">
    <property type="entry name" value="Mce/MlaD"/>
</dbReference>
<name>A0A2N9X8C9_9NEIS</name>
<reference evidence="2" key="1">
    <citation type="journal article" date="2017" name="MBio">
        <title>Type VI secretion-mediated competition in the bee gut microbiome.</title>
        <authorList>
            <person name="Steele M.I."/>
            <person name="Kwong W.K."/>
            <person name="Powell J.E."/>
            <person name="Whiteley M."/>
            <person name="Moran N.A."/>
        </authorList>
    </citation>
    <scope>NUCLEOTIDE SEQUENCE [LARGE SCALE GENOMIC DNA]</scope>
    <source>
        <strain evidence="2">WkB273</strain>
    </source>
</reference>
<sequence length="169" mass="17822">MKKNSLEMLVGLFVLIGIMAILFLSFRVAGGNGIGSSQPTYTLSASFSDIGGLKAQAPVKAAGVVVGRVDKIVLDPKTYWAKVTLKIDKQYQFSTDTSAQILTSGLLGDQYVGLEQGGDPDNLADGDTITITSSALVLEQLIGKFMTNFAEGNAKDDHKKTADSTAASE</sequence>